<dbReference type="Pfam" id="PF03067">
    <property type="entry name" value="LPMO_10"/>
    <property type="match status" value="1"/>
</dbReference>
<dbReference type="AlphaFoldDB" id="A0A553NXX7"/>
<evidence type="ECO:0000259" key="1">
    <source>
        <dbReference type="Pfam" id="PF03067"/>
    </source>
</evidence>
<dbReference type="InterPro" id="IPR004302">
    <property type="entry name" value="Cellulose/chitin-bd_N"/>
</dbReference>
<proteinExistence type="predicted"/>
<organism evidence="2 3">
    <name type="scientific">Tigriopus californicus</name>
    <name type="common">Marine copepod</name>
    <dbReference type="NCBI Taxonomy" id="6832"/>
    <lineage>
        <taxon>Eukaryota</taxon>
        <taxon>Metazoa</taxon>
        <taxon>Ecdysozoa</taxon>
        <taxon>Arthropoda</taxon>
        <taxon>Crustacea</taxon>
        <taxon>Multicrustacea</taxon>
        <taxon>Hexanauplia</taxon>
        <taxon>Copepoda</taxon>
        <taxon>Harpacticoida</taxon>
        <taxon>Harpacticidae</taxon>
        <taxon>Tigriopus</taxon>
    </lineage>
</organism>
<dbReference type="OrthoDB" id="64893at2759"/>
<keyword evidence="3" id="KW-1185">Reference proteome</keyword>
<protein>
    <recommendedName>
        <fullName evidence="1">Chitin-binding type-4 domain-containing protein</fullName>
    </recommendedName>
</protein>
<evidence type="ECO:0000313" key="3">
    <source>
        <dbReference type="Proteomes" id="UP000318571"/>
    </source>
</evidence>
<reference evidence="2 3" key="1">
    <citation type="journal article" date="2018" name="Nat. Ecol. Evol.">
        <title>Genomic signatures of mitonuclear coevolution across populations of Tigriopus californicus.</title>
        <authorList>
            <person name="Barreto F.S."/>
            <person name="Watson E.T."/>
            <person name="Lima T.G."/>
            <person name="Willett C.S."/>
            <person name="Edmands S."/>
            <person name="Li W."/>
            <person name="Burton R.S."/>
        </authorList>
    </citation>
    <scope>NUCLEOTIDE SEQUENCE [LARGE SCALE GENOMIC DNA]</scope>
    <source>
        <strain evidence="2 3">San Diego</strain>
    </source>
</reference>
<feature type="domain" description="Chitin-binding type-4" evidence="1">
    <location>
        <begin position="22"/>
        <end position="213"/>
    </location>
</feature>
<name>A0A553NXX7_TIGCA</name>
<dbReference type="STRING" id="6832.A0A553NXX7"/>
<dbReference type="Proteomes" id="UP000318571">
    <property type="component" value="Chromosome 9"/>
</dbReference>
<accession>A0A553NXX7</accession>
<gene>
    <name evidence="2" type="ORF">TCAL_11548</name>
</gene>
<dbReference type="EMBL" id="VCGU01000009">
    <property type="protein sequence ID" value="TRY70276.1"/>
    <property type="molecule type" value="Genomic_DNA"/>
</dbReference>
<sequence length="354" mass="39518">MTVTTICSIILGLSQIHQISSHGYLADPPSRNVMWRYGFNTEVNYNDNELYCGGFETQKDNDGKCGVCGDNYADPQPRDHENGGKYGLGTIGRKYVMGQTIEVEVELSTNHWGWFELKLCPLNDANEITTQECLDQHPLFRAEDPSSSKYPIPDGTEKSAYLKYEVLLPQGITCSQCVIQWTYHTGNTWGDCGNGTSEIGCGAQENFVNCADIQIYSNAAGFPPNAIDNPSTIYFRDSTYPGGRRPFVNKNTVCIPTKPYEHLPNMQPWCQEQCLNYNPSACPKDKCLCLKECVSINELAGINGTDVFCHRNCLRNPPICPRDQCRCFSEEGIDTEGNTVDTEGRIIQAYNGPY</sequence>
<evidence type="ECO:0000313" key="2">
    <source>
        <dbReference type="EMBL" id="TRY70276.1"/>
    </source>
</evidence>
<comment type="caution">
    <text evidence="2">The sequence shown here is derived from an EMBL/GenBank/DDBJ whole genome shotgun (WGS) entry which is preliminary data.</text>
</comment>
<dbReference type="OMA" id="DPQPRDH"/>